<dbReference type="Proteomes" id="UP000219453">
    <property type="component" value="Unassembled WGS sequence"/>
</dbReference>
<organism evidence="2 3">
    <name type="scientific">Natronoarchaeum philippinense</name>
    <dbReference type="NCBI Taxonomy" id="558529"/>
    <lineage>
        <taxon>Archaea</taxon>
        <taxon>Methanobacteriati</taxon>
        <taxon>Methanobacteriota</taxon>
        <taxon>Stenosarchaea group</taxon>
        <taxon>Halobacteria</taxon>
        <taxon>Halobacteriales</taxon>
        <taxon>Natronoarchaeaceae</taxon>
    </lineage>
</organism>
<dbReference type="RefSeq" id="WP_097009293.1">
    <property type="nucleotide sequence ID" value="NZ_OBEJ01000003.1"/>
</dbReference>
<feature type="domain" description="ER-bound oxygenase mpaB/mpaB'/Rubber oxygenase catalytic" evidence="1">
    <location>
        <begin position="80"/>
        <end position="301"/>
    </location>
</feature>
<proteinExistence type="predicted"/>
<dbReference type="PANTHER" id="PTHR36151">
    <property type="entry name" value="BLR2777 PROTEIN"/>
    <property type="match status" value="1"/>
</dbReference>
<keyword evidence="3" id="KW-1185">Reference proteome</keyword>
<protein>
    <submittedName>
        <fullName evidence="2">Uncharacterized conserved protein, DUF2236 family</fullName>
    </submittedName>
</protein>
<evidence type="ECO:0000259" key="1">
    <source>
        <dbReference type="Pfam" id="PF09995"/>
    </source>
</evidence>
<dbReference type="Pfam" id="PF09995">
    <property type="entry name" value="MPAB_Lcp_cat"/>
    <property type="match status" value="1"/>
</dbReference>
<name>A0A285P4J7_NATPI</name>
<evidence type="ECO:0000313" key="3">
    <source>
        <dbReference type="Proteomes" id="UP000219453"/>
    </source>
</evidence>
<sequence>MSDIDRRDDVLSTADTTDIDVLPDEGALAGAADADGPLSHLGDAVRAEEIPEDIAALAASEVDDPGEGFFGPDSLAWRINRENVLYVAGVTPILLQIAHPSVAAGLRDHSTLQSDYRTRLTHTFDIVDTLFFGDVESAITGAVIVRRLHEGVAGRVDDSGVDDGTYYANDPELLWWVAATLFDLSTRAYETLVEPLSRAEKRRYYREHTIFQRLMGLPEAALPDTLGAFEERYASTIDDDLVLGETGRAVTAGFLDQFGRARPVAEFLGAAWLPASARELFGFEWGPSRQRRFDAVGRLFRSMPLWALPDRVRYRKQYRAFDRV</sequence>
<reference evidence="2 3" key="1">
    <citation type="submission" date="2017-09" db="EMBL/GenBank/DDBJ databases">
        <authorList>
            <person name="Ehlers B."/>
            <person name="Leendertz F.H."/>
        </authorList>
    </citation>
    <scope>NUCLEOTIDE SEQUENCE [LARGE SCALE GENOMIC DNA]</scope>
    <source>
        <strain evidence="2 3">DSM 27208</strain>
    </source>
</reference>
<dbReference type="AlphaFoldDB" id="A0A285P4J7"/>
<dbReference type="PANTHER" id="PTHR36151:SF3">
    <property type="entry name" value="ER-BOUND OXYGENASE MPAB_MPAB'_RUBBER OXYGENASE CATALYTIC DOMAIN-CONTAINING PROTEIN"/>
    <property type="match status" value="1"/>
</dbReference>
<dbReference type="EMBL" id="OBEJ01000003">
    <property type="protein sequence ID" value="SNZ15086.1"/>
    <property type="molecule type" value="Genomic_DNA"/>
</dbReference>
<accession>A0A285P4J7</accession>
<dbReference type="OrthoDB" id="351220at2157"/>
<dbReference type="GO" id="GO:0016491">
    <property type="term" value="F:oxidoreductase activity"/>
    <property type="evidence" value="ECO:0007669"/>
    <property type="project" value="InterPro"/>
</dbReference>
<gene>
    <name evidence="2" type="ORF">SAMN06269185_2373</name>
</gene>
<dbReference type="InterPro" id="IPR018713">
    <property type="entry name" value="MPAB/Lcp_cat_dom"/>
</dbReference>
<evidence type="ECO:0000313" key="2">
    <source>
        <dbReference type="EMBL" id="SNZ15086.1"/>
    </source>
</evidence>